<evidence type="ECO:0000256" key="2">
    <source>
        <dbReference type="ARBA" id="ARBA00022729"/>
    </source>
</evidence>
<dbReference type="Pfam" id="PF09829">
    <property type="entry name" value="DUF2057"/>
    <property type="match status" value="1"/>
</dbReference>
<dbReference type="Proteomes" id="UP000184608">
    <property type="component" value="Unassembled WGS sequence"/>
</dbReference>
<keyword evidence="2 3" id="KW-0732">Signal</keyword>
<protein>
    <recommendedName>
        <fullName evidence="3">UPF0319 protein VA7868_03227</fullName>
    </recommendedName>
</protein>
<organism evidence="4 5">
    <name type="scientific">Vibrio aerogenes CECT 7868</name>
    <dbReference type="NCBI Taxonomy" id="1216006"/>
    <lineage>
        <taxon>Bacteria</taxon>
        <taxon>Pseudomonadati</taxon>
        <taxon>Pseudomonadota</taxon>
        <taxon>Gammaproteobacteria</taxon>
        <taxon>Vibrionales</taxon>
        <taxon>Vibrionaceae</taxon>
        <taxon>Vibrio</taxon>
    </lineage>
</organism>
<dbReference type="RefSeq" id="WP_073604857.1">
    <property type="nucleotide sequence ID" value="NZ_FQXZ01000037.1"/>
</dbReference>
<dbReference type="STRING" id="1216006.VA7868_03227"/>
<reference evidence="4 5" key="1">
    <citation type="submission" date="2016-11" db="EMBL/GenBank/DDBJ databases">
        <authorList>
            <person name="Jaros S."/>
            <person name="Januszkiewicz K."/>
            <person name="Wedrychowicz H."/>
        </authorList>
    </citation>
    <scope>NUCLEOTIDE SEQUENCE [LARGE SCALE GENOMIC DNA]</scope>
    <source>
        <strain evidence="4 5">CECT 7868</strain>
    </source>
</reference>
<sequence length="220" mass="24462" precursor="true">MNILRATSFIGLMVLSASSLAQVNISVPGDVEILVANAIKPHLTGGVFDNEKTLSLADGQQQIVFRYKPYFAQGKDNIGVESDAIVASFTAADKDLSFKLPKYRHAKDAQKYIKNLQWSLVDKQNNQVKLKEDKLLKEGMQIGRNYLTEIAVYNQSQAPAAVAAYAPQNPQVQSYQPVRTTQPGKPAPKGATTPETMLHYWYEQADEAAKARFKKFINQQ</sequence>
<dbReference type="EMBL" id="FQXZ01000037">
    <property type="protein sequence ID" value="SHI27724.1"/>
    <property type="molecule type" value="Genomic_DNA"/>
</dbReference>
<keyword evidence="5" id="KW-1185">Reference proteome</keyword>
<proteinExistence type="inferred from homology"/>
<dbReference type="InterPro" id="IPR018635">
    <property type="entry name" value="UPF0319"/>
</dbReference>
<dbReference type="PANTHER" id="PTHR38108">
    <property type="entry name" value="UPF0319 PROTEIN YCCT"/>
    <property type="match status" value="1"/>
</dbReference>
<feature type="chain" id="PRO_5013414820" description="UPF0319 protein VA7868_03227" evidence="3">
    <location>
        <begin position="22"/>
        <end position="220"/>
    </location>
</feature>
<evidence type="ECO:0000313" key="5">
    <source>
        <dbReference type="Proteomes" id="UP000184608"/>
    </source>
</evidence>
<dbReference type="HAMAP" id="MF_00789">
    <property type="entry name" value="UPF0319"/>
    <property type="match status" value="1"/>
</dbReference>
<dbReference type="PANTHER" id="PTHR38108:SF1">
    <property type="entry name" value="UPF0319 PROTEIN YCCT"/>
    <property type="match status" value="1"/>
</dbReference>
<feature type="signal peptide" evidence="3">
    <location>
        <begin position="1"/>
        <end position="21"/>
    </location>
</feature>
<comment type="similarity">
    <text evidence="1 3">Belongs to the UPF0319 family.</text>
</comment>
<evidence type="ECO:0000313" key="4">
    <source>
        <dbReference type="EMBL" id="SHI27724.1"/>
    </source>
</evidence>
<evidence type="ECO:0000256" key="1">
    <source>
        <dbReference type="ARBA" id="ARBA00008490"/>
    </source>
</evidence>
<accession>A0A1M5ZU10</accession>
<dbReference type="OrthoDB" id="7058190at2"/>
<dbReference type="AlphaFoldDB" id="A0A1M5ZU10"/>
<name>A0A1M5ZU10_9VIBR</name>
<evidence type="ECO:0000256" key="3">
    <source>
        <dbReference type="HAMAP-Rule" id="MF_00789"/>
    </source>
</evidence>
<gene>
    <name evidence="4" type="ORF">VA7868_03227</name>
</gene>